<accession>A0A4Q0Q9W6</accession>
<dbReference type="InterPro" id="IPR004360">
    <property type="entry name" value="Glyas_Fos-R_dOase_dom"/>
</dbReference>
<sequence>MKLKHVYLTAPEPEALARFYEALGLTIRFADRGKWIQFVGDKAAFCLASPAESVSEQFRNAVVVFEVEDMDAALEQARAEGAELVGEVREMGAHGRVAHLKDPQRNTIQFFQAVVKKGV</sequence>
<keyword evidence="2" id="KW-0223">Dioxygenase</keyword>
<dbReference type="PANTHER" id="PTHR33993:SF14">
    <property type="entry name" value="GB|AAF24581.1"/>
    <property type="match status" value="1"/>
</dbReference>
<protein>
    <submittedName>
        <fullName evidence="2">Glyoxalase/bleomycin resistance/dioxygenase family protein</fullName>
    </submittedName>
</protein>
<dbReference type="SUPFAM" id="SSF54593">
    <property type="entry name" value="Glyoxalase/Bleomycin resistance protein/Dihydroxybiphenyl dioxygenase"/>
    <property type="match status" value="1"/>
</dbReference>
<dbReference type="InterPro" id="IPR029068">
    <property type="entry name" value="Glyas_Bleomycin-R_OHBP_Dase"/>
</dbReference>
<dbReference type="InterPro" id="IPR037523">
    <property type="entry name" value="VOC_core"/>
</dbReference>
<dbReference type="AlphaFoldDB" id="A0A4Q0Q9W6"/>
<dbReference type="PANTHER" id="PTHR33993">
    <property type="entry name" value="GLYOXALASE-RELATED"/>
    <property type="match status" value="1"/>
</dbReference>
<feature type="domain" description="VOC" evidence="1">
    <location>
        <begin position="2"/>
        <end position="113"/>
    </location>
</feature>
<proteinExistence type="predicted"/>
<organism evidence="2 3">
    <name type="scientific">Bradyrhizobium zhanjiangense</name>
    <dbReference type="NCBI Taxonomy" id="1325107"/>
    <lineage>
        <taxon>Bacteria</taxon>
        <taxon>Pseudomonadati</taxon>
        <taxon>Pseudomonadota</taxon>
        <taxon>Alphaproteobacteria</taxon>
        <taxon>Hyphomicrobiales</taxon>
        <taxon>Nitrobacteraceae</taxon>
        <taxon>Bradyrhizobium</taxon>
    </lineage>
</organism>
<evidence type="ECO:0000313" key="3">
    <source>
        <dbReference type="Proteomes" id="UP000290174"/>
    </source>
</evidence>
<dbReference type="InterPro" id="IPR052164">
    <property type="entry name" value="Anthracycline_SecMetBiosynth"/>
</dbReference>
<evidence type="ECO:0000313" key="2">
    <source>
        <dbReference type="EMBL" id="RXG85796.1"/>
    </source>
</evidence>
<dbReference type="PROSITE" id="PS51819">
    <property type="entry name" value="VOC"/>
    <property type="match status" value="1"/>
</dbReference>
<keyword evidence="2" id="KW-0560">Oxidoreductase</keyword>
<dbReference type="GO" id="GO:0051213">
    <property type="term" value="F:dioxygenase activity"/>
    <property type="evidence" value="ECO:0007669"/>
    <property type="project" value="UniProtKB-KW"/>
</dbReference>
<dbReference type="RefSeq" id="WP_128932640.1">
    <property type="nucleotide sequence ID" value="NZ_CP022221.1"/>
</dbReference>
<dbReference type="Gene3D" id="3.10.180.10">
    <property type="entry name" value="2,3-Dihydroxybiphenyl 1,2-Dioxygenase, domain 1"/>
    <property type="match status" value="1"/>
</dbReference>
<comment type="caution">
    <text evidence="2">The sequence shown here is derived from an EMBL/GenBank/DDBJ whole genome shotgun (WGS) entry which is preliminary data.</text>
</comment>
<gene>
    <name evidence="2" type="ORF">EAS61_35335</name>
</gene>
<reference evidence="2 3" key="1">
    <citation type="submission" date="2018-11" db="EMBL/GenBank/DDBJ databases">
        <title>Bradyrhizobium sp. nov., isolated from effective nodules of peanut in China.</title>
        <authorList>
            <person name="Li Y."/>
        </authorList>
    </citation>
    <scope>NUCLEOTIDE SEQUENCE [LARGE SCALE GENOMIC DNA]</scope>
    <source>
        <strain evidence="2 3">CCBAU 51770</strain>
    </source>
</reference>
<name>A0A4Q0Q9W6_9BRAD</name>
<dbReference type="EMBL" id="RKMK01000054">
    <property type="protein sequence ID" value="RXG85796.1"/>
    <property type="molecule type" value="Genomic_DNA"/>
</dbReference>
<dbReference type="Proteomes" id="UP000290174">
    <property type="component" value="Unassembled WGS sequence"/>
</dbReference>
<evidence type="ECO:0000259" key="1">
    <source>
        <dbReference type="PROSITE" id="PS51819"/>
    </source>
</evidence>
<dbReference type="Pfam" id="PF00903">
    <property type="entry name" value="Glyoxalase"/>
    <property type="match status" value="1"/>
</dbReference>